<dbReference type="PANTHER" id="PTHR44029">
    <property type="entry name" value="DNAJ HOMOLOG SUBFAMILY C MEMBER 21"/>
    <property type="match status" value="1"/>
</dbReference>
<accession>A0A0L0EZ40</accession>
<dbReference type="eggNOG" id="KOG0717">
    <property type="taxonomic scope" value="Eukaryota"/>
</dbReference>
<feature type="non-terminal residue" evidence="1">
    <location>
        <position position="1"/>
    </location>
</feature>
<dbReference type="GeneID" id="25918332"/>
<gene>
    <name evidence="1" type="ORF">SARC_17828</name>
</gene>
<feature type="non-terminal residue" evidence="1">
    <location>
        <position position="63"/>
    </location>
</feature>
<dbReference type="AlphaFoldDB" id="A0A0L0EZ40"/>
<evidence type="ECO:0000313" key="2">
    <source>
        <dbReference type="Proteomes" id="UP000054560"/>
    </source>
</evidence>
<organism evidence="1 2">
    <name type="scientific">Sphaeroforma arctica JP610</name>
    <dbReference type="NCBI Taxonomy" id="667725"/>
    <lineage>
        <taxon>Eukaryota</taxon>
        <taxon>Ichthyosporea</taxon>
        <taxon>Ichthyophonida</taxon>
        <taxon>Sphaeroforma</taxon>
    </lineage>
</organism>
<dbReference type="Proteomes" id="UP000054560">
    <property type="component" value="Unassembled WGS sequence"/>
</dbReference>
<protein>
    <submittedName>
        <fullName evidence="1">Uncharacterized protein</fullName>
    </submittedName>
</protein>
<keyword evidence="2" id="KW-1185">Reference proteome</keyword>
<proteinExistence type="predicted"/>
<name>A0A0L0EZ40_9EUKA</name>
<dbReference type="GO" id="GO:0005737">
    <property type="term" value="C:cytoplasm"/>
    <property type="evidence" value="ECO:0007669"/>
    <property type="project" value="TreeGrafter"/>
</dbReference>
<dbReference type="STRING" id="667725.A0A0L0EZ40"/>
<evidence type="ECO:0000313" key="1">
    <source>
        <dbReference type="EMBL" id="KNC69659.1"/>
    </source>
</evidence>
<dbReference type="EMBL" id="KQ253874">
    <property type="protein sequence ID" value="KNC69659.1"/>
    <property type="molecule type" value="Genomic_DNA"/>
</dbReference>
<dbReference type="InterPro" id="IPR051964">
    <property type="entry name" value="Chaperone_stress_response"/>
</dbReference>
<sequence length="63" mass="7252">KHERKWYDDHRDVILAGGTGNESTGTGLDLYPYFSSTCYTGFDDGEEGFYTVYRNVFETIARE</sequence>
<dbReference type="OrthoDB" id="5894at2759"/>
<reference evidence="1 2" key="1">
    <citation type="submission" date="2011-02" db="EMBL/GenBank/DDBJ databases">
        <title>The Genome Sequence of Sphaeroforma arctica JP610.</title>
        <authorList>
            <consortium name="The Broad Institute Genome Sequencing Platform"/>
            <person name="Russ C."/>
            <person name="Cuomo C."/>
            <person name="Young S.K."/>
            <person name="Zeng Q."/>
            <person name="Gargeya S."/>
            <person name="Alvarado L."/>
            <person name="Berlin A."/>
            <person name="Chapman S.B."/>
            <person name="Chen Z."/>
            <person name="Freedman E."/>
            <person name="Gellesch M."/>
            <person name="Goldberg J."/>
            <person name="Griggs A."/>
            <person name="Gujja S."/>
            <person name="Heilman E."/>
            <person name="Heiman D."/>
            <person name="Howarth C."/>
            <person name="Mehta T."/>
            <person name="Neiman D."/>
            <person name="Pearson M."/>
            <person name="Roberts A."/>
            <person name="Saif S."/>
            <person name="Shea T."/>
            <person name="Shenoy N."/>
            <person name="Sisk P."/>
            <person name="Stolte C."/>
            <person name="Sykes S."/>
            <person name="White J."/>
            <person name="Yandava C."/>
            <person name="Burger G."/>
            <person name="Gray M.W."/>
            <person name="Holland P.W.H."/>
            <person name="King N."/>
            <person name="Lang F.B.F."/>
            <person name="Roger A.J."/>
            <person name="Ruiz-Trillo I."/>
            <person name="Haas B."/>
            <person name="Nusbaum C."/>
            <person name="Birren B."/>
        </authorList>
    </citation>
    <scope>NUCLEOTIDE SEQUENCE [LARGE SCALE GENOMIC DNA]</scope>
    <source>
        <strain evidence="1 2">JP610</strain>
    </source>
</reference>
<dbReference type="PANTHER" id="PTHR44029:SF1">
    <property type="entry name" value="DNAJ HOMOLOG SUBFAMILY C MEMBER 21"/>
    <property type="match status" value="1"/>
</dbReference>
<dbReference type="RefSeq" id="XP_014143561.1">
    <property type="nucleotide sequence ID" value="XM_014288086.1"/>
</dbReference>